<dbReference type="Proteomes" id="UP000249203">
    <property type="component" value="Unassembled WGS sequence"/>
</dbReference>
<keyword evidence="1 5" id="KW-0378">Hydrolase</keyword>
<dbReference type="Proteomes" id="UP000287865">
    <property type="component" value="Unassembled WGS sequence"/>
</dbReference>
<dbReference type="SUPFAM" id="SSF53067">
    <property type="entry name" value="Actin-like ATPase domain"/>
    <property type="match status" value="2"/>
</dbReference>
<keyword evidence="7" id="KW-1185">Reference proteome</keyword>
<reference evidence="4 6" key="2">
    <citation type="submission" date="2018-06" db="EMBL/GenBank/DDBJ databases">
        <title>Genomic Encyclopedia of Type Strains, Phase III (KMG-III): the genomes of soil and plant-associated and newly described type strains.</title>
        <authorList>
            <person name="Whitman W."/>
        </authorList>
    </citation>
    <scope>NUCLEOTIDE SEQUENCE [LARGE SCALE GENOMIC DNA]</scope>
    <source>
        <strain evidence="4 6">CGMCC 1.15366</strain>
    </source>
</reference>
<dbReference type="AlphaFoldDB" id="A0A327X055"/>
<feature type="domain" description="Ppx/GppA phosphatase N-terminal" evidence="2">
    <location>
        <begin position="23"/>
        <end position="305"/>
    </location>
</feature>
<dbReference type="GO" id="GO:0008894">
    <property type="term" value="F:guanosine-5'-triphosphate,3'-diphosphate diphosphatase activity"/>
    <property type="evidence" value="ECO:0007669"/>
    <property type="project" value="UniProtKB-EC"/>
</dbReference>
<evidence type="ECO:0000313" key="7">
    <source>
        <dbReference type="Proteomes" id="UP000287865"/>
    </source>
</evidence>
<reference evidence="5 7" key="1">
    <citation type="journal article" date="2018" name="Front. Microbiol.">
        <title>Genome-Based Analysis Reveals the Taxonomy and Diversity of the Family Idiomarinaceae.</title>
        <authorList>
            <person name="Liu Y."/>
            <person name="Lai Q."/>
            <person name="Shao Z."/>
        </authorList>
    </citation>
    <scope>NUCLEOTIDE SEQUENCE [LARGE SCALE GENOMIC DNA]</scope>
    <source>
        <strain evidence="5 7">CF12-14</strain>
    </source>
</reference>
<evidence type="ECO:0000256" key="1">
    <source>
        <dbReference type="ARBA" id="ARBA00022801"/>
    </source>
</evidence>
<dbReference type="Pfam" id="PF21447">
    <property type="entry name" value="Ppx-GppA_III"/>
    <property type="match status" value="1"/>
</dbReference>
<dbReference type="EMBL" id="PIPK01000005">
    <property type="protein sequence ID" value="RUO24825.1"/>
    <property type="molecule type" value="Genomic_DNA"/>
</dbReference>
<dbReference type="PANTHER" id="PTHR30005">
    <property type="entry name" value="EXOPOLYPHOSPHATASE"/>
    <property type="match status" value="1"/>
</dbReference>
<dbReference type="EMBL" id="QLMD01000005">
    <property type="protein sequence ID" value="RAJ98356.1"/>
    <property type="molecule type" value="Genomic_DNA"/>
</dbReference>
<gene>
    <name evidence="4" type="ORF">B0I24_105109</name>
    <name evidence="5" type="ORF">CWE07_07200</name>
</gene>
<organism evidence="4 6">
    <name type="scientific">Aliidiomarina maris</name>
    <dbReference type="NCBI Taxonomy" id="531312"/>
    <lineage>
        <taxon>Bacteria</taxon>
        <taxon>Pseudomonadati</taxon>
        <taxon>Pseudomonadota</taxon>
        <taxon>Gammaproteobacteria</taxon>
        <taxon>Alteromonadales</taxon>
        <taxon>Idiomarinaceae</taxon>
        <taxon>Aliidiomarina</taxon>
    </lineage>
</organism>
<evidence type="ECO:0000259" key="2">
    <source>
        <dbReference type="Pfam" id="PF02541"/>
    </source>
</evidence>
<dbReference type="RefSeq" id="WP_111569195.1">
    <property type="nucleotide sequence ID" value="NZ_PIPK01000005.1"/>
</dbReference>
<dbReference type="SUPFAM" id="SSF109604">
    <property type="entry name" value="HD-domain/PDEase-like"/>
    <property type="match status" value="1"/>
</dbReference>
<dbReference type="FunFam" id="3.30.420.40:FF:000023">
    <property type="entry name" value="Guanosine-5'-triphosphate,3'-diphosphate pyrophosphatase"/>
    <property type="match status" value="1"/>
</dbReference>
<dbReference type="GO" id="GO:0015949">
    <property type="term" value="P:nucleobase-containing small molecule interconversion"/>
    <property type="evidence" value="ECO:0007669"/>
    <property type="project" value="TreeGrafter"/>
</dbReference>
<evidence type="ECO:0000259" key="3">
    <source>
        <dbReference type="Pfam" id="PF21447"/>
    </source>
</evidence>
<dbReference type="CDD" id="cd24053">
    <property type="entry name" value="ASKHA_NBD_EcPPX-GppA-like"/>
    <property type="match status" value="1"/>
</dbReference>
<dbReference type="Pfam" id="PF02541">
    <property type="entry name" value="Ppx-GppA"/>
    <property type="match status" value="1"/>
</dbReference>
<dbReference type="InterPro" id="IPR030673">
    <property type="entry name" value="PyroPPase_GppA_Ppx"/>
</dbReference>
<dbReference type="PANTHER" id="PTHR30005:SF0">
    <property type="entry name" value="RETROGRADE REGULATION PROTEIN 2"/>
    <property type="match status" value="1"/>
</dbReference>
<evidence type="ECO:0000313" key="4">
    <source>
        <dbReference type="EMBL" id="RAJ98356.1"/>
    </source>
</evidence>
<evidence type="ECO:0000313" key="5">
    <source>
        <dbReference type="EMBL" id="RUO24825.1"/>
    </source>
</evidence>
<dbReference type="InterPro" id="IPR043129">
    <property type="entry name" value="ATPase_NBD"/>
</dbReference>
<feature type="domain" description="Ppx/GppA phosphatase C-terminal" evidence="3">
    <location>
        <begin position="316"/>
        <end position="487"/>
    </location>
</feature>
<dbReference type="Gene3D" id="3.30.420.40">
    <property type="match status" value="1"/>
</dbReference>
<dbReference type="Gene3D" id="3.30.420.150">
    <property type="entry name" value="Exopolyphosphatase. Domain 2"/>
    <property type="match status" value="1"/>
</dbReference>
<comment type="caution">
    <text evidence="4">The sequence shown here is derived from an EMBL/GenBank/DDBJ whole genome shotgun (WGS) entry which is preliminary data.</text>
</comment>
<evidence type="ECO:0000313" key="6">
    <source>
        <dbReference type="Proteomes" id="UP000249203"/>
    </source>
</evidence>
<protein>
    <submittedName>
        <fullName evidence="4">Exopolyphosphatase/guanosine-5'-triphosphate, 3'-diphosphate pyrophosphatase</fullName>
    </submittedName>
    <submittedName>
        <fullName evidence="5">Guanosine-5'-triphosphate,3'-diphosphate pyrophosphatase</fullName>
        <ecNumber evidence="5">3.6.1.40</ecNumber>
    </submittedName>
</protein>
<dbReference type="InterPro" id="IPR003695">
    <property type="entry name" value="Ppx_GppA_N"/>
</dbReference>
<sequence>MTATRSKAYYAAIDLGSNSFHMLVVRVVAGGVQVVSKIKRKVRLAAGLGPNGELDDDAKQRALACLKIFADRVQDIDSRHIRAVGTATLRKVRHDQDFIAACEAALGHPIDIISGDEEAATIYQGIAHTTSFQQPMLIIDIGGASTELVQGQGFRADTLNSLDMGCVTWYTQFFKPDQGAITASNTEAAIKAAQHCCEVVANQYSQVQDSIVLGASGTFKALQEIAHAQEMPYQFERAWLEQVLAQCVACGGHDSLKIPGLKAARKPVFVSGLCILLGVMRGLGLQQVQPTSGALREGVIYALLSQQQQSVEQSDVQQRTLDTIAATYHLDTEQAIRVHQLAHRFYQQLRSEWVFPAHAEQLLRAVAYTHELGLSLAYKQASAHATYMLQHLDMPGFNQAQRQQLVELIAATAGIIDDDNDANPHPQMAMRHLERVARLAIVLCQRRTNDSVAAHDLKARGEHLYLQAPTDFLQRNPFLLSLLEAEQEQLNAPEQLTFAPLS</sequence>
<dbReference type="OrthoDB" id="9793035at2"/>
<dbReference type="EC" id="3.6.1.40" evidence="5"/>
<dbReference type="PIRSF" id="PIRSF001267">
    <property type="entry name" value="Pyrophosphatase_GppA_Ppx"/>
    <property type="match status" value="1"/>
</dbReference>
<proteinExistence type="predicted"/>
<dbReference type="InterPro" id="IPR048950">
    <property type="entry name" value="Ppx_GppA_C"/>
</dbReference>
<dbReference type="InterPro" id="IPR050273">
    <property type="entry name" value="GppA/Ppx_hydrolase"/>
</dbReference>
<dbReference type="Gene3D" id="1.10.3210.10">
    <property type="entry name" value="Hypothetical protein af1432"/>
    <property type="match status" value="1"/>
</dbReference>
<name>A0A327X055_9GAMM</name>
<accession>A0A327X055</accession>